<accession>A0A8J7CNY3</accession>
<dbReference type="InterPro" id="IPR050181">
    <property type="entry name" value="Cold_shock_domain"/>
</dbReference>
<feature type="domain" description="CSD" evidence="1">
    <location>
        <begin position="91"/>
        <end position="156"/>
    </location>
</feature>
<dbReference type="InterPro" id="IPR012340">
    <property type="entry name" value="NA-bd_OB-fold"/>
</dbReference>
<gene>
    <name evidence="2" type="ORF">IHV25_01975</name>
</gene>
<dbReference type="GO" id="GO:0005829">
    <property type="term" value="C:cytosol"/>
    <property type="evidence" value="ECO:0007669"/>
    <property type="project" value="UniProtKB-ARBA"/>
</dbReference>
<organism evidence="2 3">
    <name type="scientific">Phaeovibrio sulfidiphilus</name>
    <dbReference type="NCBI Taxonomy" id="1220600"/>
    <lineage>
        <taxon>Bacteria</taxon>
        <taxon>Pseudomonadati</taxon>
        <taxon>Pseudomonadota</taxon>
        <taxon>Alphaproteobacteria</taxon>
        <taxon>Rhodospirillales</taxon>
        <taxon>Rhodospirillaceae</taxon>
        <taxon>Phaeovibrio</taxon>
    </lineage>
</organism>
<dbReference type="AlphaFoldDB" id="A0A8J7CNY3"/>
<dbReference type="SMART" id="SM00357">
    <property type="entry name" value="CSP"/>
    <property type="match status" value="2"/>
</dbReference>
<dbReference type="InterPro" id="IPR011129">
    <property type="entry name" value="CSD"/>
</dbReference>
<name>A0A8J7CNY3_9PROT</name>
<dbReference type="EMBL" id="JACZHT010000001">
    <property type="protein sequence ID" value="MBE1236422.1"/>
    <property type="molecule type" value="Genomic_DNA"/>
</dbReference>
<protein>
    <submittedName>
        <fullName evidence="2">Cold shock domain-containing protein</fullName>
    </submittedName>
</protein>
<evidence type="ECO:0000313" key="2">
    <source>
        <dbReference type="EMBL" id="MBE1236422.1"/>
    </source>
</evidence>
<dbReference type="CDD" id="cd04458">
    <property type="entry name" value="CSP_CDS"/>
    <property type="match status" value="2"/>
</dbReference>
<reference evidence="2" key="1">
    <citation type="submission" date="2020-10" db="EMBL/GenBank/DDBJ databases">
        <title>Genome sequence of the unusual species of purple photosynthetic bacteria, Phaeovibrio sulfidiphilus DSM 23193, type strain.</title>
        <authorList>
            <person name="Kyndt J.A."/>
            <person name="Meyer T.E."/>
        </authorList>
    </citation>
    <scope>NUCLEOTIDE SEQUENCE</scope>
    <source>
        <strain evidence="2">DSM 23193</strain>
    </source>
</reference>
<proteinExistence type="predicted"/>
<evidence type="ECO:0000313" key="3">
    <source>
        <dbReference type="Proteomes" id="UP000631034"/>
    </source>
</evidence>
<comment type="caution">
    <text evidence="2">The sequence shown here is derived from an EMBL/GenBank/DDBJ whole genome shotgun (WGS) entry which is preliminary data.</text>
</comment>
<dbReference type="Pfam" id="PF00313">
    <property type="entry name" value="CSD"/>
    <property type="match status" value="2"/>
</dbReference>
<sequence>MHKNMTVTLKWFNQTKGFGFVRIHEGDPDAFLHVSVLQRAGYETLPDGSVIICDLEPSQKGLQVAEIHSVEVASPGAGGAYMDDLGGSLSELQGTVKFFSPEKGFGFVLPDNGGKDVFLPLRTLQNSGLDMIETGQKVHLEVREGKKGPMAERVCLL</sequence>
<dbReference type="PANTHER" id="PTHR11544">
    <property type="entry name" value="COLD SHOCK DOMAIN CONTAINING PROTEINS"/>
    <property type="match status" value="1"/>
</dbReference>
<dbReference type="Proteomes" id="UP000631034">
    <property type="component" value="Unassembled WGS sequence"/>
</dbReference>
<dbReference type="InterPro" id="IPR002059">
    <property type="entry name" value="CSP_DNA-bd"/>
</dbReference>
<dbReference type="SUPFAM" id="SSF50249">
    <property type="entry name" value="Nucleic acid-binding proteins"/>
    <property type="match status" value="2"/>
</dbReference>
<dbReference type="Gene3D" id="2.40.50.140">
    <property type="entry name" value="Nucleic acid-binding proteins"/>
    <property type="match status" value="2"/>
</dbReference>
<keyword evidence="3" id="KW-1185">Reference proteome</keyword>
<dbReference type="PROSITE" id="PS51857">
    <property type="entry name" value="CSD_2"/>
    <property type="match status" value="2"/>
</dbReference>
<dbReference type="PRINTS" id="PR00050">
    <property type="entry name" value="COLDSHOCK"/>
</dbReference>
<feature type="domain" description="CSD" evidence="1">
    <location>
        <begin position="4"/>
        <end position="74"/>
    </location>
</feature>
<dbReference type="RefSeq" id="WP_192533283.1">
    <property type="nucleotide sequence ID" value="NZ_JACZHT010000001.1"/>
</dbReference>
<evidence type="ECO:0000259" key="1">
    <source>
        <dbReference type="PROSITE" id="PS51857"/>
    </source>
</evidence>
<dbReference type="GO" id="GO:0003676">
    <property type="term" value="F:nucleic acid binding"/>
    <property type="evidence" value="ECO:0007669"/>
    <property type="project" value="InterPro"/>
</dbReference>